<keyword evidence="6" id="KW-1185">Reference proteome</keyword>
<keyword evidence="2" id="KW-0472">Membrane</keyword>
<dbReference type="GO" id="GO:0004040">
    <property type="term" value="F:amidase activity"/>
    <property type="evidence" value="ECO:0007669"/>
    <property type="project" value="InterPro"/>
</dbReference>
<organism evidence="4 6">
    <name type="scientific">Brochothrix thermosphacta</name>
    <name type="common">Microbacterium thermosphactum</name>
    <dbReference type="NCBI Taxonomy" id="2756"/>
    <lineage>
        <taxon>Bacteria</taxon>
        <taxon>Bacillati</taxon>
        <taxon>Bacillota</taxon>
        <taxon>Bacilli</taxon>
        <taxon>Bacillales</taxon>
        <taxon>Listeriaceae</taxon>
        <taxon>Brochothrix</taxon>
    </lineage>
</organism>
<dbReference type="KEGG" id="bths:CNY62_05075"/>
<dbReference type="RefSeq" id="WP_069126166.1">
    <property type="nucleotide sequence ID" value="NZ_CBCPHX010000009.1"/>
</dbReference>
<evidence type="ECO:0000313" key="6">
    <source>
        <dbReference type="Proteomes" id="UP000243591"/>
    </source>
</evidence>
<reference evidence="4 6" key="1">
    <citation type="submission" date="2017-09" db="EMBL/GenBank/DDBJ databases">
        <title>Complete Genome Sequences of Two Strains of the Meat Spoilage Bacterium Brochothrix thermosphacta Isolated from Ground Chicken.</title>
        <authorList>
            <person name="Paoli G.C."/>
            <person name="Wijey C."/>
            <person name="Chen C.-Y."/>
            <person name="Nguyen L."/>
            <person name="Yan X."/>
            <person name="Irwin P.L."/>
        </authorList>
    </citation>
    <scope>NUCLEOTIDE SEQUENCE [LARGE SCALE GENOMIC DNA]</scope>
    <source>
        <strain evidence="4 6">BI</strain>
    </source>
</reference>
<dbReference type="PRINTS" id="PR01002">
    <property type="entry name" value="FLGFLGJ"/>
</dbReference>
<keyword evidence="1 5" id="KW-0378">Hydrolase</keyword>
<dbReference type="Gene3D" id="1.10.530.10">
    <property type="match status" value="1"/>
</dbReference>
<dbReference type="STRING" id="2756.BFR44_06785"/>
<accession>A0A1D2KEH3</accession>
<evidence type="ECO:0000259" key="3">
    <source>
        <dbReference type="SMART" id="SM00047"/>
    </source>
</evidence>
<dbReference type="Proteomes" id="UP000270190">
    <property type="component" value="Unassembled WGS sequence"/>
</dbReference>
<dbReference type="EMBL" id="CP023483">
    <property type="protein sequence ID" value="ATF25816.1"/>
    <property type="molecule type" value="Genomic_DNA"/>
</dbReference>
<dbReference type="OrthoDB" id="977752at2"/>
<evidence type="ECO:0000313" key="4">
    <source>
        <dbReference type="EMBL" id="ATF25816.1"/>
    </source>
</evidence>
<evidence type="ECO:0000256" key="1">
    <source>
        <dbReference type="ARBA" id="ARBA00022801"/>
    </source>
</evidence>
<dbReference type="InterPro" id="IPR051056">
    <property type="entry name" value="Glycosyl_Hydrolase_73"/>
</dbReference>
<evidence type="ECO:0000256" key="2">
    <source>
        <dbReference type="SAM" id="Phobius"/>
    </source>
</evidence>
<dbReference type="AlphaFoldDB" id="A0A1D2KEH3"/>
<name>A0A1D2KEH3_BROTH</name>
<dbReference type="SMART" id="SM00047">
    <property type="entry name" value="LYZ2"/>
    <property type="match status" value="1"/>
</dbReference>
<dbReference type="EMBL" id="OUNC01000045">
    <property type="protein sequence ID" value="SPP29470.1"/>
    <property type="molecule type" value="Genomic_DNA"/>
</dbReference>
<keyword evidence="5" id="KW-0326">Glycosidase</keyword>
<dbReference type="GO" id="GO:0016301">
    <property type="term" value="F:kinase activity"/>
    <property type="evidence" value="ECO:0007669"/>
    <property type="project" value="UniProtKB-KW"/>
</dbReference>
<dbReference type="EC" id="3.2.1.-" evidence="5"/>
<keyword evidence="2" id="KW-1133">Transmembrane helix</keyword>
<reference evidence="5" key="2">
    <citation type="submission" date="2018-04" db="EMBL/GenBank/DDBJ databases">
        <authorList>
            <person name="Go L.Y."/>
            <person name="Mitchell J.A."/>
        </authorList>
    </citation>
    <scope>NUCLEOTIDE SEQUENCE</scope>
    <source>
        <strain evidence="5">BSAS1 3</strain>
    </source>
</reference>
<proteinExistence type="predicted"/>
<keyword evidence="2" id="KW-0812">Transmembrane</keyword>
<keyword evidence="4" id="KW-0808">Transferase</keyword>
<feature type="domain" description="Mannosyl-glycoprotein endo-beta-N-acetylglucosamidase-like" evidence="3">
    <location>
        <begin position="41"/>
        <end position="193"/>
    </location>
</feature>
<sequence>MEKQKNIKKRYIIIGFLVCLVGIITIGLLSQPEEKAAIDWEERYNTRYQTKFIEDISKQAQKLEDETSLSASITIAQAILESDWGRSELALKSNNLFGIKGEHKGETIKMTTDEYEEGERITIVDNFKVYDSIADSVLDHAEFLEGGTYSGLEKSKNYRESAYILQEGGYATDPKYAEKIIEIIEQYSLFKYDRPR</sequence>
<dbReference type="Pfam" id="PF01832">
    <property type="entry name" value="Glucosaminidase"/>
    <property type="match status" value="1"/>
</dbReference>
<evidence type="ECO:0000313" key="5">
    <source>
        <dbReference type="EMBL" id="SPP29470.1"/>
    </source>
</evidence>
<dbReference type="Gene3D" id="4.10.80.30">
    <property type="entry name" value="DNA polymerase, domain 6"/>
    <property type="match status" value="1"/>
</dbReference>
<dbReference type="Proteomes" id="UP000243591">
    <property type="component" value="Chromosome"/>
</dbReference>
<evidence type="ECO:0000313" key="7">
    <source>
        <dbReference type="Proteomes" id="UP000270190"/>
    </source>
</evidence>
<protein>
    <submittedName>
        <fullName evidence="4">Histidine kinase</fullName>
    </submittedName>
    <submittedName>
        <fullName evidence="5">Putative exo-glucosaminidase</fullName>
        <ecNumber evidence="5">3.2.1.-</ecNumber>
    </submittedName>
</protein>
<gene>
    <name evidence="5" type="ORF">BTBSAS_50118</name>
    <name evidence="4" type="ORF">CNY62_05075</name>
</gene>
<dbReference type="GO" id="GO:0016798">
    <property type="term" value="F:hydrolase activity, acting on glycosyl bonds"/>
    <property type="evidence" value="ECO:0007669"/>
    <property type="project" value="UniProtKB-KW"/>
</dbReference>
<feature type="transmembrane region" description="Helical" evidence="2">
    <location>
        <begin position="12"/>
        <end position="29"/>
    </location>
</feature>
<reference evidence="7" key="3">
    <citation type="submission" date="2018-04" db="EMBL/GenBank/DDBJ databases">
        <authorList>
            <person name="Illikoud N."/>
        </authorList>
    </citation>
    <scope>NUCLEOTIDE SEQUENCE [LARGE SCALE GENOMIC DNA]</scope>
</reference>
<dbReference type="PANTHER" id="PTHR33308:SF9">
    <property type="entry name" value="PEPTIDOGLYCAN HYDROLASE FLGJ"/>
    <property type="match status" value="1"/>
</dbReference>
<dbReference type="PANTHER" id="PTHR33308">
    <property type="entry name" value="PEPTIDOGLYCAN HYDROLASE FLGJ"/>
    <property type="match status" value="1"/>
</dbReference>
<keyword evidence="4" id="KW-0418">Kinase</keyword>
<dbReference type="InterPro" id="IPR002901">
    <property type="entry name" value="MGlyc_endo_b_GlcNAc-like_dom"/>
</dbReference>